<evidence type="ECO:0000256" key="2">
    <source>
        <dbReference type="ARBA" id="ARBA00008531"/>
    </source>
</evidence>
<keyword evidence="5" id="KW-1003">Cell membrane</keyword>
<protein>
    <recommendedName>
        <fullName evidence="3 13">Flagellar biosynthesis protein FlhF</fullName>
    </recommendedName>
</protein>
<dbReference type="NCBIfam" id="TIGR03499">
    <property type="entry name" value="FlhF"/>
    <property type="match status" value="1"/>
</dbReference>
<keyword evidence="8" id="KW-0653">Protein transport</keyword>
<evidence type="ECO:0000256" key="5">
    <source>
        <dbReference type="ARBA" id="ARBA00022475"/>
    </source>
</evidence>
<comment type="similarity">
    <text evidence="2">Belongs to the GTP-binding SRP family.</text>
</comment>
<dbReference type="SMART" id="SM00962">
    <property type="entry name" value="SRP54"/>
    <property type="match status" value="1"/>
</dbReference>
<evidence type="ECO:0000256" key="13">
    <source>
        <dbReference type="NCBIfam" id="TIGR03499"/>
    </source>
</evidence>
<evidence type="ECO:0000259" key="15">
    <source>
        <dbReference type="SMART" id="SM00962"/>
    </source>
</evidence>
<dbReference type="Proteomes" id="UP000241848">
    <property type="component" value="Unassembled WGS sequence"/>
</dbReference>
<evidence type="ECO:0000256" key="8">
    <source>
        <dbReference type="ARBA" id="ARBA00022927"/>
    </source>
</evidence>
<proteinExistence type="inferred from homology"/>
<evidence type="ECO:0000256" key="7">
    <source>
        <dbReference type="ARBA" id="ARBA00022795"/>
    </source>
</evidence>
<comment type="caution">
    <text evidence="16">The sequence shown here is derived from an EMBL/GenBank/DDBJ whole genome shotgun (WGS) entry which is preliminary data.</text>
</comment>
<dbReference type="AlphaFoldDB" id="A0A2T2WM94"/>
<dbReference type="InterPro" id="IPR000897">
    <property type="entry name" value="SRP54_GTPase_dom"/>
</dbReference>
<keyword evidence="16" id="KW-0282">Flagellum</keyword>
<dbReference type="PANTHER" id="PTHR43134">
    <property type="entry name" value="SIGNAL RECOGNITION PARTICLE RECEPTOR SUBUNIT ALPHA"/>
    <property type="match status" value="1"/>
</dbReference>
<feature type="domain" description="AAA+ ATPase" evidence="14">
    <location>
        <begin position="187"/>
        <end position="316"/>
    </location>
</feature>
<keyword evidence="16" id="KW-0969">Cilium</keyword>
<dbReference type="InterPro" id="IPR047040">
    <property type="entry name" value="FlhF__GTPase_dom"/>
</dbReference>
<evidence type="ECO:0000256" key="9">
    <source>
        <dbReference type="ARBA" id="ARBA00023134"/>
    </source>
</evidence>
<evidence type="ECO:0000313" key="17">
    <source>
        <dbReference type="Proteomes" id="UP000241848"/>
    </source>
</evidence>
<dbReference type="GO" id="GO:0003924">
    <property type="term" value="F:GTPase activity"/>
    <property type="evidence" value="ECO:0007669"/>
    <property type="project" value="UniProtKB-UniRule"/>
</dbReference>
<gene>
    <name evidence="16" type="primary">flhF</name>
    <name evidence="16" type="ORF">C7B45_03350</name>
</gene>
<evidence type="ECO:0000259" key="14">
    <source>
        <dbReference type="SMART" id="SM00382"/>
    </source>
</evidence>
<evidence type="ECO:0000256" key="12">
    <source>
        <dbReference type="ARBA" id="ARBA00025337"/>
    </source>
</evidence>
<feature type="domain" description="SRP54-type proteins GTP-binding" evidence="15">
    <location>
        <begin position="188"/>
        <end position="378"/>
    </location>
</feature>
<keyword evidence="11" id="KW-1006">Bacterial flagellum protein export</keyword>
<evidence type="ECO:0000256" key="1">
    <source>
        <dbReference type="ARBA" id="ARBA00004413"/>
    </source>
</evidence>
<dbReference type="EMBL" id="PXYV01000006">
    <property type="protein sequence ID" value="PSR23362.1"/>
    <property type="molecule type" value="Genomic_DNA"/>
</dbReference>
<name>A0A2T2WM94_9FIRM</name>
<dbReference type="GO" id="GO:0044781">
    <property type="term" value="P:bacterial-type flagellum organization"/>
    <property type="evidence" value="ECO:0007669"/>
    <property type="project" value="UniProtKB-UniRule"/>
</dbReference>
<evidence type="ECO:0000256" key="4">
    <source>
        <dbReference type="ARBA" id="ARBA00022448"/>
    </source>
</evidence>
<keyword evidence="6" id="KW-0547">Nucleotide-binding</keyword>
<dbReference type="PANTHER" id="PTHR43134:SF3">
    <property type="entry name" value="FLAGELLAR BIOSYNTHESIS PROTEIN FLHF"/>
    <property type="match status" value="1"/>
</dbReference>
<evidence type="ECO:0000256" key="3">
    <source>
        <dbReference type="ARBA" id="ARBA00014919"/>
    </source>
</evidence>
<dbReference type="InterPro" id="IPR027417">
    <property type="entry name" value="P-loop_NTPase"/>
</dbReference>
<dbReference type="GO" id="GO:0015031">
    <property type="term" value="P:protein transport"/>
    <property type="evidence" value="ECO:0007669"/>
    <property type="project" value="UniProtKB-KW"/>
</dbReference>
<dbReference type="InterPro" id="IPR003593">
    <property type="entry name" value="AAA+_ATPase"/>
</dbReference>
<dbReference type="Pfam" id="PF00448">
    <property type="entry name" value="SRP54"/>
    <property type="match status" value="1"/>
</dbReference>
<dbReference type="Gene3D" id="3.40.50.300">
    <property type="entry name" value="P-loop containing nucleotide triphosphate hydrolases"/>
    <property type="match status" value="1"/>
</dbReference>
<keyword evidence="10" id="KW-0472">Membrane</keyword>
<sequence>MIVKRFVGKTAEEALARAKWELGDDAIILSSGKARDSWWKFWESGFQVLVATDYSRKNGATAAREAAPTVMEGQAPPVVQIGRIPESMPDPVATITTSSSTQDRLDQMMEMLEGFGQRLERIAFRDDDNRTDIYQWLVKRGVSEGWALKLAESAAQYRETRHATIGEAVRETFLERLLPPAPIALAEPATVLFIGPTGSGKTTTIAKLAAYCHLERQKSVLLISTDTFRVAAVEQLRTYAEIIGVPLQIALRPQDIPHILKDRQADVVLIDTAGHSLNHTLYMSEIRTIAELSHANDIELVLPATMDAELMCETALKFGQGLNPKVCMTKIDEIRNPGPMLTTALTLGWPLSYVTDGQNVPEDIQVAFPETLVNLLEGGDVDG</sequence>
<keyword evidence="7" id="KW-1005">Bacterial flagellum biogenesis</keyword>
<evidence type="ECO:0000256" key="10">
    <source>
        <dbReference type="ARBA" id="ARBA00023136"/>
    </source>
</evidence>
<evidence type="ECO:0000313" key="16">
    <source>
        <dbReference type="EMBL" id="PSR23362.1"/>
    </source>
</evidence>
<dbReference type="InterPro" id="IPR020006">
    <property type="entry name" value="FlhF"/>
</dbReference>
<dbReference type="GO" id="GO:0005886">
    <property type="term" value="C:plasma membrane"/>
    <property type="evidence" value="ECO:0007669"/>
    <property type="project" value="UniProtKB-SubCell"/>
</dbReference>
<keyword evidence="4" id="KW-0813">Transport</keyword>
<keyword evidence="9" id="KW-0342">GTP-binding</keyword>
<accession>A0A2T2WM94</accession>
<dbReference type="GO" id="GO:0006614">
    <property type="term" value="P:SRP-dependent cotranslational protein targeting to membrane"/>
    <property type="evidence" value="ECO:0007669"/>
    <property type="project" value="UniProtKB-UniRule"/>
</dbReference>
<reference evidence="16 17" key="1">
    <citation type="journal article" date="2014" name="BMC Genomics">
        <title>Comparison of environmental and isolate Sulfobacillus genomes reveals diverse carbon, sulfur, nitrogen, and hydrogen metabolisms.</title>
        <authorList>
            <person name="Justice N.B."/>
            <person name="Norman A."/>
            <person name="Brown C.T."/>
            <person name="Singh A."/>
            <person name="Thomas B.C."/>
            <person name="Banfield J.F."/>
        </authorList>
    </citation>
    <scope>NUCLEOTIDE SEQUENCE [LARGE SCALE GENOMIC DNA]</scope>
    <source>
        <strain evidence="16">AMDSBA3</strain>
    </source>
</reference>
<comment type="subcellular location">
    <subcellularLocation>
        <location evidence="1">Cell membrane</location>
        <topology evidence="1">Peripheral membrane protein</topology>
        <orientation evidence="1">Cytoplasmic side</orientation>
    </subcellularLocation>
</comment>
<dbReference type="SMART" id="SM00382">
    <property type="entry name" value="AAA"/>
    <property type="match status" value="1"/>
</dbReference>
<keyword evidence="16" id="KW-0966">Cell projection</keyword>
<comment type="function">
    <text evidence="12">Necessary for flagellar biosynthesis. May be involved in translocation of the flagellum.</text>
</comment>
<dbReference type="GO" id="GO:0005525">
    <property type="term" value="F:GTP binding"/>
    <property type="evidence" value="ECO:0007669"/>
    <property type="project" value="UniProtKB-UniRule"/>
</dbReference>
<evidence type="ECO:0000256" key="11">
    <source>
        <dbReference type="ARBA" id="ARBA00023225"/>
    </source>
</evidence>
<dbReference type="Gene3D" id="1.20.120.1380">
    <property type="entry name" value="Flagellar FlhF biosynthesis protein, N domain"/>
    <property type="match status" value="1"/>
</dbReference>
<dbReference type="GO" id="GO:0005047">
    <property type="term" value="F:signal recognition particle binding"/>
    <property type="evidence" value="ECO:0007669"/>
    <property type="project" value="TreeGrafter"/>
</dbReference>
<dbReference type="FunFam" id="3.40.50.300:FF:000695">
    <property type="entry name" value="Flagellar biosynthesis regulator FlhF"/>
    <property type="match status" value="1"/>
</dbReference>
<dbReference type="CDD" id="cd17873">
    <property type="entry name" value="FlhF"/>
    <property type="match status" value="1"/>
</dbReference>
<dbReference type="SUPFAM" id="SSF52540">
    <property type="entry name" value="P-loop containing nucleoside triphosphate hydrolases"/>
    <property type="match status" value="1"/>
</dbReference>
<organism evidence="16 17">
    <name type="scientific">Sulfobacillus acidophilus</name>
    <dbReference type="NCBI Taxonomy" id="53633"/>
    <lineage>
        <taxon>Bacteria</taxon>
        <taxon>Bacillati</taxon>
        <taxon>Bacillota</taxon>
        <taxon>Clostridia</taxon>
        <taxon>Eubacteriales</taxon>
        <taxon>Clostridiales Family XVII. Incertae Sedis</taxon>
        <taxon>Sulfobacillus</taxon>
    </lineage>
</organism>
<evidence type="ECO:0000256" key="6">
    <source>
        <dbReference type="ARBA" id="ARBA00022741"/>
    </source>
</evidence>